<protein>
    <submittedName>
        <fullName evidence="3">Uncharacterized protein</fullName>
    </submittedName>
</protein>
<feature type="compositionally biased region" description="Basic and acidic residues" evidence="1">
    <location>
        <begin position="314"/>
        <end position="323"/>
    </location>
</feature>
<sequence>MAPHPRPPQARDADDRLYPMLGPNPMALLNVLFVVLLVGQALLTALFGLLQLSKHIRKRNAAMLNLLLVSILSVLPQPLLFYGQDILNPHPPFALCLVQAILKNGVDPMYSAASLALVLEVLYEGEFIPCYFTRKVRVYLLIAFPYAVFAVFAVITASLAAAAPKAVRHATDDYYCTVGVMLDHVFHILSSSVVVLTLALQAYTIVQYRRLWRNMPSVRPHRCFGRGLYLRVLAFNVCQLFLVALTTLNWYFKNPVTHIVPIAFQAAMPLVTFLIFASSPDVLAACMWWARGNEPLLQPSVMDAPVSGVEPEDPLPHADRLGTEDASAEV</sequence>
<dbReference type="OrthoDB" id="3232296at2759"/>
<dbReference type="AlphaFoldDB" id="A0A9P3L8L5"/>
<name>A0A9P3L8L5_9APHY</name>
<accession>A0A9P3L8L5</accession>
<feature type="transmembrane region" description="Helical" evidence="2">
    <location>
        <begin position="258"/>
        <end position="277"/>
    </location>
</feature>
<keyword evidence="2" id="KW-0472">Membrane</keyword>
<reference evidence="3 4" key="1">
    <citation type="submission" date="2021-08" db="EMBL/GenBank/DDBJ databases">
        <title>Draft Genome Sequence of Phanerochaete sordida strain YK-624.</title>
        <authorList>
            <person name="Mori T."/>
            <person name="Dohra H."/>
            <person name="Suzuki T."/>
            <person name="Kawagishi H."/>
            <person name="Hirai H."/>
        </authorList>
    </citation>
    <scope>NUCLEOTIDE SEQUENCE [LARGE SCALE GENOMIC DNA]</scope>
    <source>
        <strain evidence="3 4">YK-624</strain>
    </source>
</reference>
<dbReference type="Proteomes" id="UP000703269">
    <property type="component" value="Unassembled WGS sequence"/>
</dbReference>
<dbReference type="EMBL" id="BPQB01000003">
    <property type="protein sequence ID" value="GJE86216.1"/>
    <property type="molecule type" value="Genomic_DNA"/>
</dbReference>
<feature type="transmembrane region" description="Helical" evidence="2">
    <location>
        <begin position="27"/>
        <end position="50"/>
    </location>
</feature>
<evidence type="ECO:0000313" key="3">
    <source>
        <dbReference type="EMBL" id="GJE86216.1"/>
    </source>
</evidence>
<feature type="transmembrane region" description="Helical" evidence="2">
    <location>
        <begin position="112"/>
        <end position="132"/>
    </location>
</feature>
<evidence type="ECO:0000256" key="2">
    <source>
        <dbReference type="SAM" id="Phobius"/>
    </source>
</evidence>
<evidence type="ECO:0000313" key="4">
    <source>
        <dbReference type="Proteomes" id="UP000703269"/>
    </source>
</evidence>
<comment type="caution">
    <text evidence="3">The sequence shown here is derived from an EMBL/GenBank/DDBJ whole genome shotgun (WGS) entry which is preliminary data.</text>
</comment>
<feature type="transmembrane region" description="Helical" evidence="2">
    <location>
        <begin position="139"/>
        <end position="164"/>
    </location>
</feature>
<feature type="transmembrane region" description="Helical" evidence="2">
    <location>
        <begin position="227"/>
        <end position="252"/>
    </location>
</feature>
<feature type="transmembrane region" description="Helical" evidence="2">
    <location>
        <begin position="62"/>
        <end position="82"/>
    </location>
</feature>
<evidence type="ECO:0000256" key="1">
    <source>
        <dbReference type="SAM" id="MobiDB-lite"/>
    </source>
</evidence>
<feature type="region of interest" description="Disordered" evidence="1">
    <location>
        <begin position="305"/>
        <end position="330"/>
    </location>
</feature>
<gene>
    <name evidence="3" type="ORF">PsYK624_022960</name>
</gene>
<proteinExistence type="predicted"/>
<keyword evidence="2" id="KW-0812">Transmembrane</keyword>
<feature type="transmembrane region" description="Helical" evidence="2">
    <location>
        <begin position="184"/>
        <end position="206"/>
    </location>
</feature>
<organism evidence="3 4">
    <name type="scientific">Phanerochaete sordida</name>
    <dbReference type="NCBI Taxonomy" id="48140"/>
    <lineage>
        <taxon>Eukaryota</taxon>
        <taxon>Fungi</taxon>
        <taxon>Dikarya</taxon>
        <taxon>Basidiomycota</taxon>
        <taxon>Agaricomycotina</taxon>
        <taxon>Agaricomycetes</taxon>
        <taxon>Polyporales</taxon>
        <taxon>Phanerochaetaceae</taxon>
        <taxon>Phanerochaete</taxon>
    </lineage>
</organism>
<keyword evidence="2" id="KW-1133">Transmembrane helix</keyword>
<keyword evidence="4" id="KW-1185">Reference proteome</keyword>